<dbReference type="eggNOG" id="ENOG5030HIT">
    <property type="taxonomic scope" value="Bacteria"/>
</dbReference>
<sequence length="55" mass="6528">MKKIFCYQELLLHREHYSLLLQSKQVKPKARRLIRRHIGKLTGMIARNVVISRVG</sequence>
<dbReference type="KEGG" id="cyj:Cyan7822_0889"/>
<name>E0UD26_GLOV7</name>
<gene>
    <name evidence="1" type="ordered locus">Cyan7822_0889</name>
</gene>
<dbReference type="EMBL" id="CP002198">
    <property type="protein sequence ID" value="ADN12906.1"/>
    <property type="molecule type" value="Genomic_DNA"/>
</dbReference>
<dbReference type="OrthoDB" id="9943181at2"/>
<accession>E0UD26</accession>
<protein>
    <submittedName>
        <fullName evidence="1">Uncharacterized protein</fullName>
    </submittedName>
</protein>
<dbReference type="AlphaFoldDB" id="E0UD26"/>
<dbReference type="RefSeq" id="WP_013321016.1">
    <property type="nucleotide sequence ID" value="NC_014501.1"/>
</dbReference>
<dbReference type="Proteomes" id="UP000008206">
    <property type="component" value="Chromosome"/>
</dbReference>
<proteinExistence type="predicted"/>
<organism evidence="1 2">
    <name type="scientific">Gloeothece verrucosa (strain PCC 7822)</name>
    <name type="common">Cyanothece sp. (strain PCC 7822)</name>
    <dbReference type="NCBI Taxonomy" id="497965"/>
    <lineage>
        <taxon>Bacteria</taxon>
        <taxon>Bacillati</taxon>
        <taxon>Cyanobacteriota</taxon>
        <taxon>Cyanophyceae</taxon>
        <taxon>Oscillatoriophycideae</taxon>
        <taxon>Chroococcales</taxon>
        <taxon>Aphanothecaceae</taxon>
        <taxon>Gloeothece</taxon>
        <taxon>Gloeothece verrucosa</taxon>
    </lineage>
</organism>
<dbReference type="HOGENOM" id="CLU_210198_0_0_3"/>
<reference evidence="2" key="1">
    <citation type="journal article" date="2011" name="MBio">
        <title>Novel metabolic attributes of the genus Cyanothece, comprising a group of unicellular nitrogen-fixing Cyanobacteria.</title>
        <authorList>
            <person name="Bandyopadhyay A."/>
            <person name="Elvitigala T."/>
            <person name="Welsh E."/>
            <person name="Stockel J."/>
            <person name="Liberton M."/>
            <person name="Min H."/>
            <person name="Sherman L.A."/>
            <person name="Pakrasi H.B."/>
        </authorList>
    </citation>
    <scope>NUCLEOTIDE SEQUENCE [LARGE SCALE GENOMIC DNA]</scope>
    <source>
        <strain evidence="2">PCC 7822</strain>
    </source>
</reference>
<keyword evidence="2" id="KW-1185">Reference proteome</keyword>
<evidence type="ECO:0000313" key="2">
    <source>
        <dbReference type="Proteomes" id="UP000008206"/>
    </source>
</evidence>
<evidence type="ECO:0000313" key="1">
    <source>
        <dbReference type="EMBL" id="ADN12906.1"/>
    </source>
</evidence>